<reference evidence="1" key="1">
    <citation type="submission" date="2020-04" db="EMBL/GenBank/DDBJ databases">
        <title>Hybrid Assembly of Korean Phytophthora infestans isolates.</title>
        <authorList>
            <person name="Prokchorchik M."/>
            <person name="Lee Y."/>
            <person name="Seo J."/>
            <person name="Cho J.-H."/>
            <person name="Park Y.-E."/>
            <person name="Jang D.-C."/>
            <person name="Im J.-S."/>
            <person name="Choi J.-G."/>
            <person name="Park H.-J."/>
            <person name="Lee G.-B."/>
            <person name="Lee Y.-G."/>
            <person name="Hong S.-Y."/>
            <person name="Cho K."/>
            <person name="Sohn K.H."/>
        </authorList>
    </citation>
    <scope>NUCLEOTIDE SEQUENCE</scope>
    <source>
        <strain evidence="1">KR_1_A1</strain>
    </source>
</reference>
<gene>
    <name evidence="1" type="ORF">GN244_ATG08173</name>
</gene>
<keyword evidence="2" id="KW-1185">Reference proteome</keyword>
<dbReference type="EMBL" id="WSZM01000168">
    <property type="protein sequence ID" value="KAF4039649.1"/>
    <property type="molecule type" value="Genomic_DNA"/>
</dbReference>
<proteinExistence type="predicted"/>
<evidence type="ECO:0000313" key="2">
    <source>
        <dbReference type="Proteomes" id="UP000602510"/>
    </source>
</evidence>
<sequence>MITRCQGAREQLALYNPHTVPAEVAQELEGKYGFRAKEAVGCLTDVMISQRKGEFPPVAFVFIHKDAPGFSIENTIERLSKVAKSFENAFAIAVLPIPRFTELQLFAMSNSIKIKIFTVFGISGATKLMVSVHEKLAFKNTEKADQLKKRMNGELLLRKHVMDTLQTNFPLLSVDECEMLLDLFGSIASIAQAGAEKLLDVTVLNTSAAQAIEVFFKSEYVVE</sequence>
<organism evidence="1 2">
    <name type="scientific">Phytophthora infestans</name>
    <name type="common">Potato late blight agent</name>
    <name type="synonym">Botrytis infestans</name>
    <dbReference type="NCBI Taxonomy" id="4787"/>
    <lineage>
        <taxon>Eukaryota</taxon>
        <taxon>Sar</taxon>
        <taxon>Stramenopiles</taxon>
        <taxon>Oomycota</taxon>
        <taxon>Peronosporomycetes</taxon>
        <taxon>Peronosporales</taxon>
        <taxon>Peronosporaceae</taxon>
        <taxon>Phytophthora</taxon>
    </lineage>
</organism>
<name>A0A833W2E0_PHYIN</name>
<evidence type="ECO:0000313" key="1">
    <source>
        <dbReference type="EMBL" id="KAF4039649.1"/>
    </source>
</evidence>
<protein>
    <submittedName>
        <fullName evidence="1">Uncharacterized protein</fullName>
    </submittedName>
</protein>
<dbReference type="AlphaFoldDB" id="A0A833W2E0"/>
<accession>A0A833W2E0</accession>
<comment type="caution">
    <text evidence="1">The sequence shown here is derived from an EMBL/GenBank/DDBJ whole genome shotgun (WGS) entry which is preliminary data.</text>
</comment>
<dbReference type="Proteomes" id="UP000602510">
    <property type="component" value="Unassembled WGS sequence"/>
</dbReference>